<organism evidence="2 3">
    <name type="scientific">Anaerobacterium chartisolvens</name>
    <dbReference type="NCBI Taxonomy" id="1297424"/>
    <lineage>
        <taxon>Bacteria</taxon>
        <taxon>Bacillati</taxon>
        <taxon>Bacillota</taxon>
        <taxon>Clostridia</taxon>
        <taxon>Eubacteriales</taxon>
        <taxon>Oscillospiraceae</taxon>
        <taxon>Anaerobacterium</taxon>
    </lineage>
</organism>
<accession>A0A369BEE8</accession>
<keyword evidence="3" id="KW-1185">Reference proteome</keyword>
<dbReference type="AlphaFoldDB" id="A0A369BEE8"/>
<evidence type="ECO:0000313" key="3">
    <source>
        <dbReference type="Proteomes" id="UP000253034"/>
    </source>
</evidence>
<dbReference type="Proteomes" id="UP000253034">
    <property type="component" value="Unassembled WGS sequence"/>
</dbReference>
<comment type="caution">
    <text evidence="2">The sequence shown here is derived from an EMBL/GenBank/DDBJ whole genome shotgun (WGS) entry which is preliminary data.</text>
</comment>
<gene>
    <name evidence="2" type="ORF">DFR58_104126</name>
</gene>
<sequence>MKIVIKVLNVIQDASPAVLRLPSPSSIPPVAWGRHGRRPSPHLSRMRIAGDSGGSRPATEDAVEGFGEHGQELFPKGPREAAHEARL</sequence>
<dbReference type="EMBL" id="QPJT01000004">
    <property type="protein sequence ID" value="RCX18857.1"/>
    <property type="molecule type" value="Genomic_DNA"/>
</dbReference>
<evidence type="ECO:0000313" key="2">
    <source>
        <dbReference type="EMBL" id="RCX18857.1"/>
    </source>
</evidence>
<name>A0A369BEE8_9FIRM</name>
<evidence type="ECO:0000256" key="1">
    <source>
        <dbReference type="SAM" id="MobiDB-lite"/>
    </source>
</evidence>
<protein>
    <submittedName>
        <fullName evidence="2">Uncharacterized protein</fullName>
    </submittedName>
</protein>
<feature type="compositionally biased region" description="Basic and acidic residues" evidence="1">
    <location>
        <begin position="66"/>
        <end position="87"/>
    </location>
</feature>
<reference evidence="2 3" key="1">
    <citation type="submission" date="2018-07" db="EMBL/GenBank/DDBJ databases">
        <title>Genomic Encyclopedia of Type Strains, Phase IV (KMG-IV): sequencing the most valuable type-strain genomes for metagenomic binning, comparative biology and taxonomic classification.</title>
        <authorList>
            <person name="Goeker M."/>
        </authorList>
    </citation>
    <scope>NUCLEOTIDE SEQUENCE [LARGE SCALE GENOMIC DNA]</scope>
    <source>
        <strain evidence="2 3">DSM 27016</strain>
    </source>
</reference>
<proteinExistence type="predicted"/>
<feature type="region of interest" description="Disordered" evidence="1">
    <location>
        <begin position="30"/>
        <end position="87"/>
    </location>
</feature>